<reference evidence="13 14" key="1">
    <citation type="journal article" date="2014" name="PLoS ONE">
        <title>Genome Information of Methylobacterium oryzae, a Plant-Probiotic Methylotroph in the Phyllosphere.</title>
        <authorList>
            <person name="Kwak M.J."/>
            <person name="Jeong H."/>
            <person name="Madhaiyan M."/>
            <person name="Lee Y."/>
            <person name="Sa T.M."/>
            <person name="Oh T.K."/>
            <person name="Kim J.F."/>
        </authorList>
    </citation>
    <scope>NUCLEOTIDE SEQUENCE [LARGE SCALE GENOMIC DNA]</scope>
    <source>
        <strain evidence="13 14">CBMB20</strain>
    </source>
</reference>
<dbReference type="STRING" id="693986.MOC_2776"/>
<dbReference type="GO" id="GO:0103117">
    <property type="term" value="F:UDP-3-O-acyl-N-acetylglucosamine deacetylase activity"/>
    <property type="evidence" value="ECO:0007669"/>
    <property type="project" value="UniProtKB-UniRule"/>
</dbReference>
<dbReference type="Gene3D" id="3.30.1700.10">
    <property type="entry name" value="lpxc deacetylase, domain 2"/>
    <property type="match status" value="1"/>
</dbReference>
<accession>A0A089NRH4</accession>
<dbReference type="GeneID" id="96606792"/>
<dbReference type="InterPro" id="IPR011334">
    <property type="entry name" value="UDP-acyl_GlcNac_deAcase_C"/>
</dbReference>
<organism evidence="13 14">
    <name type="scientific">Methylobacterium oryzae CBMB20</name>
    <dbReference type="NCBI Taxonomy" id="693986"/>
    <lineage>
        <taxon>Bacteria</taxon>
        <taxon>Pseudomonadati</taxon>
        <taxon>Pseudomonadota</taxon>
        <taxon>Alphaproteobacteria</taxon>
        <taxon>Hyphomicrobiales</taxon>
        <taxon>Methylobacteriaceae</taxon>
        <taxon>Methylobacterium</taxon>
    </lineage>
</organism>
<dbReference type="UniPathway" id="UPA00359">
    <property type="reaction ID" value="UER00478"/>
</dbReference>
<dbReference type="InterPro" id="IPR004463">
    <property type="entry name" value="UDP-acyl_GlcNac_deAcase"/>
</dbReference>
<dbReference type="HOGENOM" id="CLU_046528_1_1_5"/>
<evidence type="ECO:0000256" key="10">
    <source>
        <dbReference type="ARBA" id="ARBA00023098"/>
    </source>
</evidence>
<evidence type="ECO:0000313" key="13">
    <source>
        <dbReference type="EMBL" id="AIQ90531.1"/>
    </source>
</evidence>
<comment type="pathway">
    <text evidence="3 12">Glycolipid biosynthesis; lipid IV(A) biosynthesis; lipid IV(A) from (3R)-3-hydroxytetradecanoyl-[acyl-carrier-protein] and UDP-N-acetyl-alpha-D-glucosamine: step 2/6.</text>
</comment>
<evidence type="ECO:0000256" key="1">
    <source>
        <dbReference type="ARBA" id="ARBA00001947"/>
    </source>
</evidence>
<dbReference type="EMBL" id="CP003811">
    <property type="protein sequence ID" value="AIQ90531.1"/>
    <property type="molecule type" value="Genomic_DNA"/>
</dbReference>
<evidence type="ECO:0000313" key="14">
    <source>
        <dbReference type="Proteomes" id="UP000029492"/>
    </source>
</evidence>
<dbReference type="Proteomes" id="UP000029492">
    <property type="component" value="Chromosome"/>
</dbReference>
<keyword evidence="10 12" id="KW-0443">Lipid metabolism</keyword>
<keyword evidence="14" id="KW-1185">Reference proteome</keyword>
<dbReference type="eggNOG" id="COG0774">
    <property type="taxonomic scope" value="Bacteria"/>
</dbReference>
<dbReference type="HAMAP" id="MF_00388">
    <property type="entry name" value="LpxC"/>
    <property type="match status" value="1"/>
</dbReference>
<evidence type="ECO:0000256" key="4">
    <source>
        <dbReference type="ARBA" id="ARBA00012745"/>
    </source>
</evidence>
<dbReference type="GO" id="GO:0009245">
    <property type="term" value="P:lipid A biosynthetic process"/>
    <property type="evidence" value="ECO:0007669"/>
    <property type="project" value="UniProtKB-UniRule"/>
</dbReference>
<dbReference type="InterPro" id="IPR020568">
    <property type="entry name" value="Ribosomal_Su5_D2-typ_SF"/>
</dbReference>
<evidence type="ECO:0000256" key="11">
    <source>
        <dbReference type="ARBA" id="ARBA00024535"/>
    </source>
</evidence>
<evidence type="ECO:0000256" key="7">
    <source>
        <dbReference type="ARBA" id="ARBA00022723"/>
    </source>
</evidence>
<evidence type="ECO:0000256" key="5">
    <source>
        <dbReference type="ARBA" id="ARBA00022516"/>
    </source>
</evidence>
<name>A0A089NRH4_9HYPH</name>
<feature type="active site" description="Proton donor" evidence="12">
    <location>
        <position position="268"/>
    </location>
</feature>
<comment type="function">
    <text evidence="2 12">Catalyzes the hydrolysis of UDP-3-O-myristoyl-N-acetylglucosamine to form UDP-3-O-myristoylglucosamine and acetate, the committed step in lipid A biosynthesis.</text>
</comment>
<proteinExistence type="inferred from homology"/>
<dbReference type="PANTHER" id="PTHR33694">
    <property type="entry name" value="UDP-3-O-ACYL-N-ACETYLGLUCOSAMINE DEACETYLASE 1, MITOCHONDRIAL-RELATED"/>
    <property type="match status" value="1"/>
</dbReference>
<gene>
    <name evidence="12 13" type="primary">lpxC</name>
    <name evidence="13" type="ORF">MOC_2776</name>
</gene>
<comment type="cofactor">
    <cofactor evidence="1 12">
        <name>Zn(2+)</name>
        <dbReference type="ChEBI" id="CHEBI:29105"/>
    </cofactor>
</comment>
<dbReference type="InterPro" id="IPR015870">
    <property type="entry name" value="UDP-acyl_N-AcGlcN_deAcase_N"/>
</dbReference>
<feature type="binding site" evidence="12">
    <location>
        <position position="83"/>
    </location>
    <ligand>
        <name>Zn(2+)</name>
        <dbReference type="ChEBI" id="CHEBI:29105"/>
    </ligand>
</feature>
<dbReference type="NCBIfam" id="TIGR00325">
    <property type="entry name" value="lpxC"/>
    <property type="match status" value="1"/>
</dbReference>
<evidence type="ECO:0000256" key="3">
    <source>
        <dbReference type="ARBA" id="ARBA00005002"/>
    </source>
</evidence>
<dbReference type="PANTHER" id="PTHR33694:SF1">
    <property type="entry name" value="UDP-3-O-ACYL-N-ACETYLGLUCOSAMINE DEACETYLASE 1, MITOCHONDRIAL-RELATED"/>
    <property type="match status" value="1"/>
</dbReference>
<keyword evidence="8 12" id="KW-0378">Hydrolase</keyword>
<dbReference type="RefSeq" id="WP_043345543.1">
    <property type="nucleotide sequence ID" value="NZ_CP003811.1"/>
</dbReference>
<protein>
    <recommendedName>
        <fullName evidence="4 12">UDP-3-O-acyl-N-acetylglucosamine deacetylase</fullName>
        <shortName evidence="12">UDP-3-O-acyl-GlcNAc deacetylase</shortName>
        <ecNumber evidence="4 12">3.5.1.108</ecNumber>
    </recommendedName>
    <alternativeName>
        <fullName evidence="12">UDP-3-O-[R-3-hydroxymyristoyl]-N-acetylglucosamine deacetylase</fullName>
    </alternativeName>
</protein>
<evidence type="ECO:0000256" key="12">
    <source>
        <dbReference type="HAMAP-Rule" id="MF_00388"/>
    </source>
</evidence>
<evidence type="ECO:0000256" key="2">
    <source>
        <dbReference type="ARBA" id="ARBA00002923"/>
    </source>
</evidence>
<evidence type="ECO:0000256" key="8">
    <source>
        <dbReference type="ARBA" id="ARBA00022801"/>
    </source>
</evidence>
<evidence type="ECO:0000256" key="6">
    <source>
        <dbReference type="ARBA" id="ARBA00022556"/>
    </source>
</evidence>
<feature type="binding site" evidence="12">
    <location>
        <position position="241"/>
    </location>
    <ligand>
        <name>Zn(2+)</name>
        <dbReference type="ChEBI" id="CHEBI:29105"/>
    </ligand>
</feature>
<keyword evidence="7 12" id="KW-0479">Metal-binding</keyword>
<dbReference type="Gene3D" id="3.30.230.20">
    <property type="entry name" value="lpxc deacetylase, domain 1"/>
    <property type="match status" value="1"/>
</dbReference>
<dbReference type="EC" id="3.5.1.108" evidence="4 12"/>
<dbReference type="GO" id="GO:0016020">
    <property type="term" value="C:membrane"/>
    <property type="evidence" value="ECO:0007669"/>
    <property type="project" value="GOC"/>
</dbReference>
<keyword evidence="5 12" id="KW-0444">Lipid biosynthesis</keyword>
<comment type="similarity">
    <text evidence="12">Belongs to the LpxC family.</text>
</comment>
<keyword evidence="9 12" id="KW-0862">Zinc</keyword>
<feature type="binding site" evidence="12">
    <location>
        <position position="245"/>
    </location>
    <ligand>
        <name>Zn(2+)</name>
        <dbReference type="ChEBI" id="CHEBI:29105"/>
    </ligand>
</feature>
<dbReference type="KEGG" id="mor:MOC_2776"/>
<comment type="catalytic activity">
    <reaction evidence="11 12">
        <text>a UDP-3-O-[(3R)-3-hydroxyacyl]-N-acetyl-alpha-D-glucosamine + H2O = a UDP-3-O-[(3R)-3-hydroxyacyl]-alpha-D-glucosamine + acetate</text>
        <dbReference type="Rhea" id="RHEA:67816"/>
        <dbReference type="ChEBI" id="CHEBI:15377"/>
        <dbReference type="ChEBI" id="CHEBI:30089"/>
        <dbReference type="ChEBI" id="CHEBI:137740"/>
        <dbReference type="ChEBI" id="CHEBI:173225"/>
        <dbReference type="EC" id="3.5.1.108"/>
    </reaction>
</comment>
<keyword evidence="6 12" id="KW-0441">Lipid A biosynthesis</keyword>
<dbReference type="Pfam" id="PF03331">
    <property type="entry name" value="LpxC"/>
    <property type="match status" value="1"/>
</dbReference>
<dbReference type="SUPFAM" id="SSF54211">
    <property type="entry name" value="Ribosomal protein S5 domain 2-like"/>
    <property type="match status" value="2"/>
</dbReference>
<evidence type="ECO:0000256" key="9">
    <source>
        <dbReference type="ARBA" id="ARBA00022833"/>
    </source>
</evidence>
<dbReference type="AlphaFoldDB" id="A0A089NRH4"/>
<sequence>MRTHKQTTLKGPATLSGIGVHSGNPAEITIRPAPANHGIAFLRTGTTHGNDRLIKAHHALVSATELCTVLGDVETGAVATVEHLMSALFGLGVDNALIEIDGPEMPILDGSALPFVQAIDQVGIATCDTPRRWLKILRHVRIETGTSFAELRPIDRGFRLDVEIDFESPVIGRSRKAMDLSPATYRREIAGARTFGMMRDVERYWKAGFALGASLENTVAVGETAVVNPEGLRFQDEFVRHKILDAIGDLALAGLPIQGAYRSYCGGHRMNVGVLSALFADRANYAIVEAQGSRRETVLSELGVGLGIAAFAGDL</sequence>
<dbReference type="GO" id="GO:0046872">
    <property type="term" value="F:metal ion binding"/>
    <property type="evidence" value="ECO:0007669"/>
    <property type="project" value="UniProtKB-KW"/>
</dbReference>